<sequence>MEPTSLLIDQGNSQLKWALIKNEQFRFIASGQCKSLVAFQHQLAGEAPILSSISKVWISSVAKQAQQTQLLELLADYPLNTHLAKTPLISQNPHLINGYDNPAQLGIDRWLALLACGHFYGYPCVLVDAGSALTLDYVDHTGHHHGGWILPGLAKSIQSLTAHTRLSETDLSHQNYTMDFEVTELKMGTDTTQGIQAGLLAGAVGAIDQFLQQAIQTQDNATPSFPNANAINKIICGGEAPFIQPLLSGKWRYEKDLVLKGLALYAQSNQPAKSN</sequence>
<dbReference type="GO" id="GO:0005737">
    <property type="term" value="C:cytoplasm"/>
    <property type="evidence" value="ECO:0007669"/>
    <property type="project" value="UniProtKB-SubCell"/>
</dbReference>
<evidence type="ECO:0000256" key="15">
    <source>
        <dbReference type="ARBA" id="ARBA00040883"/>
    </source>
</evidence>
<evidence type="ECO:0000256" key="13">
    <source>
        <dbReference type="ARBA" id="ARBA00022993"/>
    </source>
</evidence>
<comment type="similarity">
    <text evidence="14 16">Belongs to the type III pantothenate kinase family.</text>
</comment>
<feature type="binding site" evidence="16">
    <location>
        <position position="128"/>
    </location>
    <ligand>
        <name>K(+)</name>
        <dbReference type="ChEBI" id="CHEBI:29103"/>
    </ligand>
</feature>
<dbReference type="Gene3D" id="3.30.420.40">
    <property type="match status" value="2"/>
</dbReference>
<dbReference type="EC" id="2.7.1.33" evidence="6 16"/>
<dbReference type="KEGG" id="tcy:Thicy_0264"/>
<comment type="function">
    <text evidence="16">Catalyzes the phosphorylation of pantothenate (Pan), the first step in CoA biosynthesis.</text>
</comment>
<feature type="binding site" evidence="16">
    <location>
        <position position="191"/>
    </location>
    <ligand>
        <name>substrate</name>
    </ligand>
</feature>
<accession>F6DA03</accession>
<evidence type="ECO:0000256" key="5">
    <source>
        <dbReference type="ARBA" id="ARBA00011738"/>
    </source>
</evidence>
<dbReference type="InterPro" id="IPR004619">
    <property type="entry name" value="Type_III_PanK"/>
</dbReference>
<evidence type="ECO:0000256" key="6">
    <source>
        <dbReference type="ARBA" id="ARBA00012102"/>
    </source>
</evidence>
<reference evidence="17 18" key="1">
    <citation type="submission" date="2011-05" db="EMBL/GenBank/DDBJ databases">
        <title>Complete sequence of Thioalkalimicrobium cyclicum ALM1.</title>
        <authorList>
            <consortium name="US DOE Joint Genome Institute"/>
            <person name="Lucas S."/>
            <person name="Han J."/>
            <person name="Lapidus A."/>
            <person name="Cheng J.-F."/>
            <person name="Goodwin L."/>
            <person name="Pitluck S."/>
            <person name="Peters L."/>
            <person name="Mikhailova N."/>
            <person name="Davenport K."/>
            <person name="Han C."/>
            <person name="Tapia R."/>
            <person name="Land M."/>
            <person name="Hauser L."/>
            <person name="Kyrpides N."/>
            <person name="Ivanova N."/>
            <person name="Pagani I."/>
            <person name="Kappler U."/>
            <person name="Woyke T."/>
        </authorList>
    </citation>
    <scope>NUCLEOTIDE SEQUENCE [LARGE SCALE GENOMIC DNA]</scope>
    <source>
        <strain evidence="18">DSM 14477 / JCM 11371 / ALM1</strain>
    </source>
</reference>
<evidence type="ECO:0000256" key="12">
    <source>
        <dbReference type="ARBA" id="ARBA00022958"/>
    </source>
</evidence>
<protein>
    <recommendedName>
        <fullName evidence="15 16">Type III pantothenate kinase</fullName>
        <ecNumber evidence="6 16">2.7.1.33</ecNumber>
    </recommendedName>
    <alternativeName>
        <fullName evidence="16">PanK-III</fullName>
    </alternativeName>
    <alternativeName>
        <fullName evidence="16">Pantothenic acid kinase</fullName>
    </alternativeName>
</protein>
<keyword evidence="12 16" id="KW-0630">Potassium</keyword>
<dbReference type="STRING" id="717773.Thicy_0264"/>
<evidence type="ECO:0000313" key="18">
    <source>
        <dbReference type="Proteomes" id="UP000009232"/>
    </source>
</evidence>
<evidence type="ECO:0000256" key="10">
    <source>
        <dbReference type="ARBA" id="ARBA00022777"/>
    </source>
</evidence>
<evidence type="ECO:0000256" key="7">
    <source>
        <dbReference type="ARBA" id="ARBA00022490"/>
    </source>
</evidence>
<evidence type="ECO:0000256" key="14">
    <source>
        <dbReference type="ARBA" id="ARBA00038036"/>
    </source>
</evidence>
<evidence type="ECO:0000256" key="2">
    <source>
        <dbReference type="ARBA" id="ARBA00001958"/>
    </source>
</evidence>
<dbReference type="HAMAP" id="MF_01274">
    <property type="entry name" value="Pantothen_kinase_3"/>
    <property type="match status" value="1"/>
</dbReference>
<dbReference type="NCBIfam" id="TIGR00671">
    <property type="entry name" value="baf"/>
    <property type="match status" value="1"/>
</dbReference>
<feature type="active site" description="Proton acceptor" evidence="16">
    <location>
        <position position="108"/>
    </location>
</feature>
<keyword evidence="13 16" id="KW-0173">Coenzyme A biosynthesis</keyword>
<feature type="binding site" evidence="16">
    <location>
        <position position="131"/>
    </location>
    <ligand>
        <name>ATP</name>
        <dbReference type="ChEBI" id="CHEBI:30616"/>
    </ligand>
</feature>
<feature type="binding site" evidence="16">
    <location>
        <begin position="9"/>
        <end position="16"/>
    </location>
    <ligand>
        <name>ATP</name>
        <dbReference type="ChEBI" id="CHEBI:30616"/>
    </ligand>
</feature>
<gene>
    <name evidence="16" type="primary">coaX</name>
    <name evidence="17" type="ordered locus">Thicy_0264</name>
</gene>
<keyword evidence="9 16" id="KW-0547">Nucleotide-binding</keyword>
<proteinExistence type="inferred from homology"/>
<dbReference type="GO" id="GO:0015937">
    <property type="term" value="P:coenzyme A biosynthetic process"/>
    <property type="evidence" value="ECO:0007669"/>
    <property type="project" value="UniProtKB-UniRule"/>
</dbReference>
<dbReference type="Pfam" id="PF03309">
    <property type="entry name" value="Pan_kinase"/>
    <property type="match status" value="1"/>
</dbReference>
<dbReference type="UniPathway" id="UPA00241">
    <property type="reaction ID" value="UER00352"/>
</dbReference>
<keyword evidence="11 16" id="KW-0067">ATP-binding</keyword>
<organism evidence="17 18">
    <name type="scientific">Thiomicrospira cyclica (strain DSM 14477 / JCM 11371 / ALM1)</name>
    <name type="common">Thioalkalimicrobium cyclicum</name>
    <dbReference type="NCBI Taxonomy" id="717773"/>
    <lineage>
        <taxon>Bacteria</taxon>
        <taxon>Pseudomonadati</taxon>
        <taxon>Pseudomonadota</taxon>
        <taxon>Gammaproteobacteria</taxon>
        <taxon>Thiotrichales</taxon>
        <taxon>Piscirickettsiaceae</taxon>
        <taxon>Thiomicrospira</taxon>
    </lineage>
</organism>
<evidence type="ECO:0000256" key="1">
    <source>
        <dbReference type="ARBA" id="ARBA00001206"/>
    </source>
</evidence>
<dbReference type="eggNOG" id="COG1521">
    <property type="taxonomic scope" value="Bacteria"/>
</dbReference>
<dbReference type="GO" id="GO:0004594">
    <property type="term" value="F:pantothenate kinase activity"/>
    <property type="evidence" value="ECO:0007669"/>
    <property type="project" value="UniProtKB-UniRule"/>
</dbReference>
<dbReference type="HOGENOM" id="CLU_066627_0_0_6"/>
<comment type="cofactor">
    <cofactor evidence="2">
        <name>K(+)</name>
        <dbReference type="ChEBI" id="CHEBI:29103"/>
    </cofactor>
</comment>
<evidence type="ECO:0000256" key="11">
    <source>
        <dbReference type="ARBA" id="ARBA00022840"/>
    </source>
</evidence>
<dbReference type="GO" id="GO:0005524">
    <property type="term" value="F:ATP binding"/>
    <property type="evidence" value="ECO:0007669"/>
    <property type="project" value="UniProtKB-UniRule"/>
</dbReference>
<evidence type="ECO:0000256" key="4">
    <source>
        <dbReference type="ARBA" id="ARBA00005225"/>
    </source>
</evidence>
<dbReference type="InterPro" id="IPR043129">
    <property type="entry name" value="ATPase_NBD"/>
</dbReference>
<dbReference type="PANTHER" id="PTHR34265:SF1">
    <property type="entry name" value="TYPE III PANTOTHENATE KINASE"/>
    <property type="match status" value="1"/>
</dbReference>
<comment type="subunit">
    <text evidence="5 16">Homodimer.</text>
</comment>
<keyword evidence="10 16" id="KW-0418">Kinase</keyword>
<evidence type="ECO:0000256" key="9">
    <source>
        <dbReference type="ARBA" id="ARBA00022741"/>
    </source>
</evidence>
<comment type="subcellular location">
    <subcellularLocation>
        <location evidence="3 16">Cytoplasm</location>
    </subcellularLocation>
</comment>
<dbReference type="GO" id="GO:0046872">
    <property type="term" value="F:metal ion binding"/>
    <property type="evidence" value="ECO:0007669"/>
    <property type="project" value="UniProtKB-KW"/>
</dbReference>
<evidence type="ECO:0000256" key="8">
    <source>
        <dbReference type="ARBA" id="ARBA00022679"/>
    </source>
</evidence>
<comment type="pathway">
    <text evidence="4 16">Cofactor biosynthesis; coenzyme A biosynthesis; CoA from (R)-pantothenate: step 1/5.</text>
</comment>
<dbReference type="PANTHER" id="PTHR34265">
    <property type="entry name" value="TYPE III PANTOTHENATE KINASE"/>
    <property type="match status" value="1"/>
</dbReference>
<feature type="binding site" evidence="16">
    <location>
        <begin position="106"/>
        <end position="109"/>
    </location>
    <ligand>
        <name>substrate</name>
    </ligand>
</feature>
<dbReference type="EMBL" id="CP002776">
    <property type="protein sequence ID" value="AEG31040.1"/>
    <property type="molecule type" value="Genomic_DNA"/>
</dbReference>
<dbReference type="Proteomes" id="UP000009232">
    <property type="component" value="Chromosome"/>
</dbReference>
<name>F6DA03_THICA</name>
<feature type="binding site" evidence="16">
    <location>
        <position position="99"/>
    </location>
    <ligand>
        <name>substrate</name>
    </ligand>
</feature>
<evidence type="ECO:0000313" key="17">
    <source>
        <dbReference type="EMBL" id="AEG31040.1"/>
    </source>
</evidence>
<keyword evidence="16" id="KW-0479">Metal-binding</keyword>
<evidence type="ECO:0000256" key="3">
    <source>
        <dbReference type="ARBA" id="ARBA00004496"/>
    </source>
</evidence>
<evidence type="ECO:0000256" key="16">
    <source>
        <dbReference type="HAMAP-Rule" id="MF_01274"/>
    </source>
</evidence>
<dbReference type="AlphaFoldDB" id="F6DA03"/>
<keyword evidence="8 16" id="KW-0808">Transferase</keyword>
<dbReference type="CDD" id="cd24015">
    <property type="entry name" value="ASKHA_NBD_PanK-III"/>
    <property type="match status" value="1"/>
</dbReference>
<comment type="cofactor">
    <cofactor evidence="16">
        <name>NH4(+)</name>
        <dbReference type="ChEBI" id="CHEBI:28938"/>
    </cofactor>
    <cofactor evidence="16">
        <name>K(+)</name>
        <dbReference type="ChEBI" id="CHEBI:29103"/>
    </cofactor>
    <text evidence="16">A monovalent cation. Ammonium or potassium.</text>
</comment>
<comment type="catalytic activity">
    <reaction evidence="1 16">
        <text>(R)-pantothenate + ATP = (R)-4'-phosphopantothenate + ADP + H(+)</text>
        <dbReference type="Rhea" id="RHEA:16373"/>
        <dbReference type="ChEBI" id="CHEBI:10986"/>
        <dbReference type="ChEBI" id="CHEBI:15378"/>
        <dbReference type="ChEBI" id="CHEBI:29032"/>
        <dbReference type="ChEBI" id="CHEBI:30616"/>
        <dbReference type="ChEBI" id="CHEBI:456216"/>
        <dbReference type="EC" id="2.7.1.33"/>
    </reaction>
</comment>
<keyword evidence="7 16" id="KW-0963">Cytoplasm</keyword>
<keyword evidence="18" id="KW-1185">Reference proteome</keyword>
<dbReference type="SUPFAM" id="SSF53067">
    <property type="entry name" value="Actin-like ATPase domain"/>
    <property type="match status" value="2"/>
</dbReference>